<evidence type="ECO:0000313" key="2">
    <source>
        <dbReference type="Proteomes" id="UP000269940"/>
    </source>
</evidence>
<dbReference type="Proteomes" id="UP000269940">
    <property type="component" value="Segment"/>
</dbReference>
<name>A0A386KBB8_9CAUD</name>
<organism evidence="1 2">
    <name type="scientific">Acinetobacter phage vB_AbaM_B09_Aci05</name>
    <dbReference type="NCBI Taxonomy" id="2315458"/>
    <lineage>
        <taxon>Viruses</taxon>
        <taxon>Duplodnaviria</taxon>
        <taxon>Heunggongvirae</taxon>
        <taxon>Uroviricota</taxon>
        <taxon>Caudoviricetes</taxon>
        <taxon>Saclayvirus</taxon>
        <taxon>Saclayvirus Aci05</taxon>
    </lineage>
</organism>
<accession>A0A386KBB8</accession>
<sequence>MSFKFKMKGDLKGIKKLQRRLKKVAKTEVEWGWINGKAYPKSDINGRGGIPYAIVAIHNEYGSYVKNHKNKGKYIYIPPRPYFQQSTQGSASYLLTEAHDIASNVLLDGDYQLKLKEVGEANVGILKASIARQNMTPLHPKTIGYKGDDTQWRDTGKLIENISSKVVYKRAGYKG</sequence>
<evidence type="ECO:0008006" key="3">
    <source>
        <dbReference type="Google" id="ProtNLM"/>
    </source>
</evidence>
<protein>
    <recommendedName>
        <fullName evidence="3">Tail completion protein</fullName>
    </recommendedName>
</protein>
<proteinExistence type="predicted"/>
<gene>
    <name evidence="1" type="ORF">Aci05_034</name>
</gene>
<reference evidence="1 2" key="1">
    <citation type="submission" date="2018-08" db="EMBL/GenBank/DDBJ databases">
        <title>Complete genome sequence of five Acinetobacter baumannii phages from Abidjan, Cote d'Ivoire.</title>
        <authorList>
            <person name="Essoh C."/>
            <person name="Vernadet J.-P."/>
            <person name="Vergnaud G."/>
            <person name="Resch G."/>
            <person name="Pourcel C."/>
        </authorList>
    </citation>
    <scope>NUCLEOTIDE SEQUENCE [LARGE SCALE GENOMIC DNA]</scope>
</reference>
<dbReference type="EMBL" id="MH746814">
    <property type="protein sequence ID" value="AYD82367.1"/>
    <property type="molecule type" value="Genomic_DNA"/>
</dbReference>
<evidence type="ECO:0000313" key="1">
    <source>
        <dbReference type="EMBL" id="AYD82367.1"/>
    </source>
</evidence>
<keyword evidence="2" id="KW-1185">Reference proteome</keyword>